<feature type="domain" description="SGNH hydrolase-type esterase" evidence="1">
    <location>
        <begin position="137"/>
        <end position="336"/>
    </location>
</feature>
<dbReference type="Proteomes" id="UP000801428">
    <property type="component" value="Unassembled WGS sequence"/>
</dbReference>
<dbReference type="Gene3D" id="2.60.120.260">
    <property type="entry name" value="Galactose-binding domain-like"/>
    <property type="match status" value="1"/>
</dbReference>
<dbReference type="EMBL" id="SWKU01000063">
    <property type="protein sequence ID" value="KAF2993009.1"/>
    <property type="molecule type" value="Genomic_DNA"/>
</dbReference>
<protein>
    <submittedName>
        <fullName evidence="3">Uncharacterized protein</fullName>
    </submittedName>
</protein>
<keyword evidence="4" id="KW-1185">Reference proteome</keyword>
<dbReference type="Pfam" id="PF17996">
    <property type="entry name" value="CE2_N"/>
    <property type="match status" value="1"/>
</dbReference>
<dbReference type="Gene3D" id="3.40.50.1110">
    <property type="entry name" value="SGNH hydrolase"/>
    <property type="match status" value="1"/>
</dbReference>
<organism evidence="3 4">
    <name type="scientific">Curvularia kusanoi</name>
    <name type="common">Cochliobolus kusanoi</name>
    <dbReference type="NCBI Taxonomy" id="90978"/>
    <lineage>
        <taxon>Eukaryota</taxon>
        <taxon>Fungi</taxon>
        <taxon>Dikarya</taxon>
        <taxon>Ascomycota</taxon>
        <taxon>Pezizomycotina</taxon>
        <taxon>Dothideomycetes</taxon>
        <taxon>Pleosporomycetidae</taxon>
        <taxon>Pleosporales</taxon>
        <taxon>Pleosporineae</taxon>
        <taxon>Pleosporaceae</taxon>
        <taxon>Curvularia</taxon>
    </lineage>
</organism>
<dbReference type="PANTHER" id="PTHR37834">
    <property type="entry name" value="GDSL-LIKE LIPASE/ACYLHYDROLASE DOMAIN PROTEIN (AFU_ORTHOLOGUE AFUA_2G00620)"/>
    <property type="match status" value="1"/>
</dbReference>
<feature type="domain" description="Carbohydrate esterase 2 N-terminal" evidence="2">
    <location>
        <begin position="29"/>
        <end position="127"/>
    </location>
</feature>
<dbReference type="OrthoDB" id="426133at2759"/>
<dbReference type="InterPro" id="IPR036514">
    <property type="entry name" value="SGNH_hydro_sf"/>
</dbReference>
<dbReference type="AlphaFoldDB" id="A0A9P4W6G0"/>
<dbReference type="InterPro" id="IPR052762">
    <property type="entry name" value="PCW_deacetylase/CE"/>
</dbReference>
<dbReference type="GO" id="GO:0052689">
    <property type="term" value="F:carboxylic ester hydrolase activity"/>
    <property type="evidence" value="ECO:0007669"/>
    <property type="project" value="InterPro"/>
</dbReference>
<sequence length="351" mass="37304">MLVPVLFFASLVTAIPSPAPAAAASYRFLGRVNPATKELTWPGTGVSFTFTGTSATISLAKIIGDNSFDLIIDGKTPTEISKVTNTTISTPKLAKGTHSVVLRRRSETALGTVSVNTVTTDGTFVAEKPLTRQIEIIGDSISVGYGLDGVLPCTNNAGVTNNPKTYGVVAANALNADYNVIAWSGKGLVRNIASGTTDTSPLIPELYTRYGANDADNSYPFPASWKPSAVVINLGTNDWSYLNLREPIKNEVFTAGMVKFVKSIQTHYPAAEFFLLSSPMLGDYYPTTQDAQHTNQTKAVKDAVAQLGAKAHFVDWPSQGSDVGCDYHPNAATHAAEGSVLAQAIKGVLKW</sequence>
<reference evidence="3" key="1">
    <citation type="submission" date="2019-04" db="EMBL/GenBank/DDBJ databases">
        <title>Sequencing of skin fungus with MAO and IRED activity.</title>
        <authorList>
            <person name="Marsaioli A.J."/>
            <person name="Bonatto J.M.C."/>
            <person name="Reis Junior O."/>
        </authorList>
    </citation>
    <scope>NUCLEOTIDE SEQUENCE</scope>
    <source>
        <strain evidence="3">30M1</strain>
    </source>
</reference>
<evidence type="ECO:0000259" key="1">
    <source>
        <dbReference type="Pfam" id="PF13472"/>
    </source>
</evidence>
<dbReference type="InterPro" id="IPR040794">
    <property type="entry name" value="CE2_N"/>
</dbReference>
<dbReference type="PANTHER" id="PTHR37834:SF2">
    <property type="entry name" value="ESTERASE, SGNH HYDROLASE-TYPE"/>
    <property type="match status" value="1"/>
</dbReference>
<dbReference type="CDD" id="cd01831">
    <property type="entry name" value="Endoglucanase_E_like"/>
    <property type="match status" value="1"/>
</dbReference>
<dbReference type="InterPro" id="IPR013830">
    <property type="entry name" value="SGNH_hydro"/>
</dbReference>
<dbReference type="SUPFAM" id="SSF52266">
    <property type="entry name" value="SGNH hydrolase"/>
    <property type="match status" value="1"/>
</dbReference>
<proteinExistence type="predicted"/>
<evidence type="ECO:0000313" key="4">
    <source>
        <dbReference type="Proteomes" id="UP000801428"/>
    </source>
</evidence>
<gene>
    <name evidence="3" type="ORF">E8E13_000508</name>
</gene>
<comment type="caution">
    <text evidence="3">The sequence shown here is derived from an EMBL/GenBank/DDBJ whole genome shotgun (WGS) entry which is preliminary data.</text>
</comment>
<accession>A0A9P4W6G0</accession>
<dbReference type="InterPro" id="IPR037461">
    <property type="entry name" value="CtCE2-like_dom"/>
</dbReference>
<evidence type="ECO:0000313" key="3">
    <source>
        <dbReference type="EMBL" id="KAF2993009.1"/>
    </source>
</evidence>
<name>A0A9P4W6G0_CURKU</name>
<evidence type="ECO:0000259" key="2">
    <source>
        <dbReference type="Pfam" id="PF17996"/>
    </source>
</evidence>
<dbReference type="Pfam" id="PF13472">
    <property type="entry name" value="Lipase_GDSL_2"/>
    <property type="match status" value="1"/>
</dbReference>